<evidence type="ECO:0000256" key="5">
    <source>
        <dbReference type="ARBA" id="ARBA00022448"/>
    </source>
</evidence>
<evidence type="ECO:0000256" key="8">
    <source>
        <dbReference type="ARBA" id="ARBA00022630"/>
    </source>
</evidence>
<comment type="subcellular location">
    <subcellularLocation>
        <location evidence="2">Cell membrane</location>
        <topology evidence="2">Multi-pass membrane protein</topology>
    </subcellularLocation>
</comment>
<keyword evidence="10 22" id="KW-0732">Signal</keyword>
<dbReference type="InterPro" id="IPR039261">
    <property type="entry name" value="FNR_nucleotide-bd"/>
</dbReference>
<keyword evidence="18 21" id="KW-0472">Membrane</keyword>
<evidence type="ECO:0000256" key="16">
    <source>
        <dbReference type="ARBA" id="ARBA00023004"/>
    </source>
</evidence>
<organism evidence="24 25">
    <name type="scientific">Saccharomyces arboricola (strain H-6 / AS 2.3317 / CBS 10644)</name>
    <name type="common">Yeast</name>
    <dbReference type="NCBI Taxonomy" id="1160507"/>
    <lineage>
        <taxon>Eukaryota</taxon>
        <taxon>Fungi</taxon>
        <taxon>Dikarya</taxon>
        <taxon>Ascomycota</taxon>
        <taxon>Saccharomycotina</taxon>
        <taxon>Saccharomycetes</taxon>
        <taxon>Saccharomycetales</taxon>
        <taxon>Saccharomycetaceae</taxon>
        <taxon>Saccharomyces</taxon>
    </lineage>
</organism>
<dbReference type="InterPro" id="IPR013130">
    <property type="entry name" value="Fe3_Rdtase_TM_dom"/>
</dbReference>
<evidence type="ECO:0000256" key="20">
    <source>
        <dbReference type="ARBA" id="ARBA00048483"/>
    </source>
</evidence>
<dbReference type="SFLD" id="SFLDG01168">
    <property type="entry name" value="Ferric_reductase_subgroup_(FRE"/>
    <property type="match status" value="1"/>
</dbReference>
<evidence type="ECO:0000256" key="7">
    <source>
        <dbReference type="ARBA" id="ARBA00022617"/>
    </source>
</evidence>
<comment type="catalytic activity">
    <reaction evidence="20">
        <text>2 a Fe(II)-siderophore + NADP(+) + H(+) = 2 a Fe(III)-siderophore + NADPH</text>
        <dbReference type="Rhea" id="RHEA:28795"/>
        <dbReference type="Rhea" id="RHEA-COMP:11342"/>
        <dbReference type="Rhea" id="RHEA-COMP:11344"/>
        <dbReference type="ChEBI" id="CHEBI:15378"/>
        <dbReference type="ChEBI" id="CHEBI:29033"/>
        <dbReference type="ChEBI" id="CHEBI:29034"/>
        <dbReference type="ChEBI" id="CHEBI:57783"/>
        <dbReference type="ChEBI" id="CHEBI:58349"/>
        <dbReference type="EC" id="1.16.1.9"/>
    </reaction>
</comment>
<feature type="transmembrane region" description="Helical" evidence="21">
    <location>
        <begin position="313"/>
        <end position="331"/>
    </location>
</feature>
<evidence type="ECO:0000313" key="24">
    <source>
        <dbReference type="EMBL" id="EJS41559.1"/>
    </source>
</evidence>
<dbReference type="InterPro" id="IPR051410">
    <property type="entry name" value="Ferric/Cupric_Reductase"/>
</dbReference>
<dbReference type="GO" id="GO:0015677">
    <property type="term" value="P:copper ion import"/>
    <property type="evidence" value="ECO:0007669"/>
    <property type="project" value="TreeGrafter"/>
</dbReference>
<evidence type="ECO:0000256" key="19">
    <source>
        <dbReference type="ARBA" id="ARBA00023180"/>
    </source>
</evidence>
<evidence type="ECO:0000256" key="6">
    <source>
        <dbReference type="ARBA" id="ARBA00022475"/>
    </source>
</evidence>
<dbReference type="Pfam" id="PF08030">
    <property type="entry name" value="NAD_binding_6"/>
    <property type="match status" value="1"/>
</dbReference>
<dbReference type="PROSITE" id="PS51384">
    <property type="entry name" value="FAD_FR"/>
    <property type="match status" value="1"/>
</dbReference>
<dbReference type="Pfam" id="PF08022">
    <property type="entry name" value="FAD_binding_8"/>
    <property type="match status" value="1"/>
</dbReference>
<evidence type="ECO:0000256" key="13">
    <source>
        <dbReference type="ARBA" id="ARBA00022982"/>
    </source>
</evidence>
<keyword evidence="8" id="KW-0285">Flavoprotein</keyword>
<evidence type="ECO:0000256" key="14">
    <source>
        <dbReference type="ARBA" id="ARBA00022989"/>
    </source>
</evidence>
<evidence type="ECO:0000256" key="12">
    <source>
        <dbReference type="ARBA" id="ARBA00022857"/>
    </source>
</evidence>
<protein>
    <recommendedName>
        <fullName evidence="4">ferric-chelate reductase (NADPH)</fullName>
        <ecNumber evidence="4">1.16.1.9</ecNumber>
    </recommendedName>
</protein>
<feature type="transmembrane region" description="Helical" evidence="21">
    <location>
        <begin position="163"/>
        <end position="185"/>
    </location>
</feature>
<dbReference type="InterPro" id="IPR013112">
    <property type="entry name" value="FAD-bd_8"/>
</dbReference>
<dbReference type="GO" id="GO:0006826">
    <property type="term" value="P:iron ion transport"/>
    <property type="evidence" value="ECO:0007669"/>
    <property type="project" value="TreeGrafter"/>
</dbReference>
<evidence type="ECO:0000256" key="10">
    <source>
        <dbReference type="ARBA" id="ARBA00022729"/>
    </source>
</evidence>
<reference evidence="24 25" key="1">
    <citation type="journal article" date="2013" name="BMC Genomics">
        <title>High quality de novo sequencing and assembly of the Saccharomyces arboricolus genome.</title>
        <authorList>
            <person name="Liti G."/>
            <person name="Nguyen Ba A.N."/>
            <person name="Blythe M."/>
            <person name="Mueller C.A."/>
            <person name="Bergstroem A."/>
            <person name="Cubillos F.A."/>
            <person name="Dafhnis-Calas F."/>
            <person name="Khoshraftar S."/>
            <person name="Malla S."/>
            <person name="Mehta N."/>
            <person name="Siow C.C."/>
            <person name="Warringer J."/>
            <person name="Moses A.M."/>
            <person name="Louis E.J."/>
            <person name="Nieduszynski C.A."/>
        </authorList>
    </citation>
    <scope>NUCLEOTIDE SEQUENCE [LARGE SCALE GENOMIC DNA]</scope>
    <source>
        <strain evidence="25">H-6 / AS 2.3317 / CBS 10644</strain>
    </source>
</reference>
<dbReference type="InterPro" id="IPR013121">
    <property type="entry name" value="Fe_red_NAD-bd_6"/>
</dbReference>
<keyword evidence="16" id="KW-0408">Iron</keyword>
<keyword evidence="25" id="KW-1185">Reference proteome</keyword>
<feature type="transmembrane region" description="Helical" evidence="21">
    <location>
        <begin position="274"/>
        <end position="292"/>
    </location>
</feature>
<evidence type="ECO:0000259" key="23">
    <source>
        <dbReference type="PROSITE" id="PS51384"/>
    </source>
</evidence>
<feature type="domain" description="FAD-binding FR-type" evidence="23">
    <location>
        <begin position="410"/>
        <end position="529"/>
    </location>
</feature>
<keyword evidence="5" id="KW-0813">Transport</keyword>
<dbReference type="InterPro" id="IPR017938">
    <property type="entry name" value="Riboflavin_synthase-like_b-brl"/>
</dbReference>
<evidence type="ECO:0000313" key="25">
    <source>
        <dbReference type="Proteomes" id="UP000006968"/>
    </source>
</evidence>
<evidence type="ECO:0000256" key="18">
    <source>
        <dbReference type="ARBA" id="ARBA00023136"/>
    </source>
</evidence>
<gene>
    <name evidence="24" type="ORF">SU7_3437</name>
</gene>
<feature type="signal peptide" evidence="22">
    <location>
        <begin position="1"/>
        <end position="19"/>
    </location>
</feature>
<evidence type="ECO:0000256" key="21">
    <source>
        <dbReference type="SAM" id="Phobius"/>
    </source>
</evidence>
<evidence type="ECO:0000256" key="11">
    <source>
        <dbReference type="ARBA" id="ARBA00022827"/>
    </source>
</evidence>
<keyword evidence="11" id="KW-0274">FAD</keyword>
<dbReference type="EC" id="1.16.1.9" evidence="4"/>
<dbReference type="EMBL" id="ALIE01000187">
    <property type="protein sequence ID" value="EJS41559.1"/>
    <property type="molecule type" value="Genomic_DNA"/>
</dbReference>
<keyword evidence="13" id="KW-0249">Electron transport</keyword>
<accession>J8Q1P0</accession>
<feature type="transmembrane region" description="Helical" evidence="21">
    <location>
        <begin position="351"/>
        <end position="369"/>
    </location>
</feature>
<proteinExistence type="inferred from homology"/>
<evidence type="ECO:0000256" key="17">
    <source>
        <dbReference type="ARBA" id="ARBA00023065"/>
    </source>
</evidence>
<evidence type="ECO:0000256" key="22">
    <source>
        <dbReference type="SAM" id="SignalP"/>
    </source>
</evidence>
<dbReference type="InterPro" id="IPR017927">
    <property type="entry name" value="FAD-bd_FR_type"/>
</dbReference>
<dbReference type="Gene3D" id="3.40.50.80">
    <property type="entry name" value="Nucleotide-binding domain of ferredoxin-NADP reductase (FNR) module"/>
    <property type="match status" value="1"/>
</dbReference>
<feature type="transmembrane region" description="Helical" evidence="21">
    <location>
        <begin position="376"/>
        <end position="393"/>
    </location>
</feature>
<comment type="caution">
    <text evidence="24">The sequence shown here is derived from an EMBL/GenBank/DDBJ whole genome shotgun (WGS) entry which is preliminary data.</text>
</comment>
<sequence>MLFAQILLLLMCLASGSIAKHTATVKRTQWDQIAINACAKELESYKFDTDVKGRHASICTYEPALGSWLHCAKGVLDSKKKNKETFEKSFGRINQFCNDYHRKDGDVSNEEFYRIFSNASAFIRPIGEVKESVSCPVIPDKASLDRWVWAYFGPLDNLDKGNVYGITICLYWLGVLFIAAVYHLLNFSRLKQTVLRNRVSAFLRAHYVLPALIHNHAMSVGRWFFIGLVPTRLETLVLLGYVLLHGVLLSSYNFDRNELLSDHKSQVLIFLSDRAGILAFAHFPLIVLFGGKNSIMTWLTGIKYTAFITYHKWLGRFMLVDCAIHAIGYTYHAYIENYWKYVKYNDLWTSGRHAMIIVAVLVFFSFFFFRRHYYEFFVITHIILAIGFFYEAWRHCYKLGWGEWIIACALFWVADRILRLIKIIIFGIPLAKLKLHGESMIQVKIPKSSKWWRAEAGQYVYLYFLKPKMFWQSHPFTVMDSLVEDDMLVIVITMKNGLTKKLQEYLVQNEGHAEMRVLAEGPYGHSTRTYLFESMLFVAGGTGMPGPLSMAIKAGQELKNNDDYRTIKFVWSVRNLELLEVYKKEVMVLKELNVDVRIYYTGERKDELSVEEGTTANMNMQGRLLATPKTAETITDFGRPNIGELIEEAVSGANSLLIVCCGSEGFVDKTRELAAKKVLENGEKWIEYVEEFQNW</sequence>
<dbReference type="Proteomes" id="UP000006968">
    <property type="component" value="Chromosome XV"/>
</dbReference>
<evidence type="ECO:0000256" key="2">
    <source>
        <dbReference type="ARBA" id="ARBA00004651"/>
    </source>
</evidence>
<feature type="chain" id="PRO_5003814350" description="ferric-chelate reductase (NADPH)" evidence="22">
    <location>
        <begin position="20"/>
        <end position="695"/>
    </location>
</feature>
<keyword evidence="9 21" id="KW-0812">Transmembrane</keyword>
<keyword evidence="17" id="KW-0406">Ion transport</keyword>
<comment type="similarity">
    <text evidence="3">Belongs to the ferric reductase (FRE) family.</text>
</comment>
<keyword evidence="7" id="KW-0349">Heme</keyword>
<evidence type="ECO:0000256" key="1">
    <source>
        <dbReference type="ARBA" id="ARBA00001974"/>
    </source>
</evidence>
<dbReference type="PANTHER" id="PTHR32361">
    <property type="entry name" value="FERRIC/CUPRIC REDUCTASE TRANSMEMBRANE COMPONENT"/>
    <property type="match status" value="1"/>
</dbReference>
<dbReference type="OrthoDB" id="4494341at2759"/>
<dbReference type="SFLD" id="SFLDS00052">
    <property type="entry name" value="Ferric_Reductase_Domain"/>
    <property type="match status" value="1"/>
</dbReference>
<dbReference type="CDD" id="cd06186">
    <property type="entry name" value="NOX_Duox_like_FAD_NADP"/>
    <property type="match status" value="1"/>
</dbReference>
<dbReference type="Pfam" id="PF01794">
    <property type="entry name" value="Ferric_reduct"/>
    <property type="match status" value="1"/>
</dbReference>
<evidence type="ECO:0000256" key="4">
    <source>
        <dbReference type="ARBA" id="ARBA00012668"/>
    </source>
</evidence>
<dbReference type="GO" id="GO:0005886">
    <property type="term" value="C:plasma membrane"/>
    <property type="evidence" value="ECO:0007669"/>
    <property type="project" value="UniProtKB-SubCell"/>
</dbReference>
<keyword evidence="7" id="KW-0479">Metal-binding</keyword>
<dbReference type="HOGENOM" id="CLU_010365_4_0_1"/>
<dbReference type="PANTHER" id="PTHR32361:SF9">
    <property type="entry name" value="FERRIC REDUCTASE TRANSMEMBRANE COMPONENT 3-RELATED"/>
    <property type="match status" value="1"/>
</dbReference>
<keyword evidence="19" id="KW-0325">Glycoprotein</keyword>
<name>J8Q1P0_SACAR</name>
<keyword evidence="6" id="KW-1003">Cell membrane</keyword>
<keyword evidence="15" id="KW-0560">Oxidoreductase</keyword>
<evidence type="ECO:0000256" key="3">
    <source>
        <dbReference type="ARBA" id="ARBA00006278"/>
    </source>
</evidence>
<dbReference type="AlphaFoldDB" id="J8Q1P0"/>
<dbReference type="GO" id="GO:0052851">
    <property type="term" value="F:ferric-chelate reductase (NADPH) activity"/>
    <property type="evidence" value="ECO:0007669"/>
    <property type="project" value="UniProtKB-EC"/>
</dbReference>
<comment type="cofactor">
    <cofactor evidence="1">
        <name>FAD</name>
        <dbReference type="ChEBI" id="CHEBI:57692"/>
    </cofactor>
</comment>
<evidence type="ECO:0000256" key="15">
    <source>
        <dbReference type="ARBA" id="ARBA00023002"/>
    </source>
</evidence>
<dbReference type="SUPFAM" id="SSF63380">
    <property type="entry name" value="Riboflavin synthase domain-like"/>
    <property type="match status" value="1"/>
</dbReference>
<evidence type="ECO:0000256" key="9">
    <source>
        <dbReference type="ARBA" id="ARBA00022692"/>
    </source>
</evidence>
<dbReference type="SUPFAM" id="SSF52343">
    <property type="entry name" value="Ferredoxin reductase-like, C-terminal NADP-linked domain"/>
    <property type="match status" value="1"/>
</dbReference>
<keyword evidence="14 21" id="KW-1133">Transmembrane helix</keyword>
<keyword evidence="12" id="KW-0521">NADP</keyword>
<dbReference type="GO" id="GO:0006879">
    <property type="term" value="P:intracellular iron ion homeostasis"/>
    <property type="evidence" value="ECO:0007669"/>
    <property type="project" value="TreeGrafter"/>
</dbReference>